<evidence type="ECO:0000256" key="3">
    <source>
        <dbReference type="ARBA" id="ARBA00022490"/>
    </source>
</evidence>
<dbReference type="GO" id="GO:0005085">
    <property type="term" value="F:guanyl-nucleotide exchange factor activity"/>
    <property type="evidence" value="ECO:0007669"/>
    <property type="project" value="TreeGrafter"/>
</dbReference>
<proteinExistence type="inferred from homology"/>
<organism evidence="7 8">
    <name type="scientific">Taxus chinensis</name>
    <name type="common">Chinese yew</name>
    <name type="synonym">Taxus wallichiana var. chinensis</name>
    <dbReference type="NCBI Taxonomy" id="29808"/>
    <lineage>
        <taxon>Eukaryota</taxon>
        <taxon>Viridiplantae</taxon>
        <taxon>Streptophyta</taxon>
        <taxon>Embryophyta</taxon>
        <taxon>Tracheophyta</taxon>
        <taxon>Spermatophyta</taxon>
        <taxon>Pinopsida</taxon>
        <taxon>Pinidae</taxon>
        <taxon>Conifers II</taxon>
        <taxon>Cupressales</taxon>
        <taxon>Taxaceae</taxon>
        <taxon>Taxus</taxon>
    </lineage>
</organism>
<comment type="similarity">
    <text evidence="2">Belongs to the eIF-2B gamma/epsilon subunits family.</text>
</comment>
<keyword evidence="3" id="KW-0963">Cytoplasm</keyword>
<evidence type="ECO:0000256" key="6">
    <source>
        <dbReference type="ARBA" id="ARBA00046432"/>
    </source>
</evidence>
<keyword evidence="4" id="KW-0396">Initiation factor</keyword>
<keyword evidence="8" id="KW-1185">Reference proteome</keyword>
<sequence length="177" mass="19355">VVSGDLVCDVPPGAVAATHRRQEATVTALLCSPPAVGPSEAGSSAGGKDKAKRPRLFNIIGLDYTDHFLLFVASGEKDLCIQRSILHATGQEGGVRHLVWDTLYCFGIHKLNPVGFNGSLLQWFQSIVRALLHLKIHLGERIDCNSPFVLHGNWGSKGTKFDNSWREIRSRSVLLET</sequence>
<dbReference type="PANTHER" id="PTHR45989">
    <property type="entry name" value="TRANSLATION INITIATION FACTOR EIF-2B SUBUNIT GAMMA"/>
    <property type="match status" value="1"/>
</dbReference>
<evidence type="ECO:0000256" key="1">
    <source>
        <dbReference type="ARBA" id="ARBA00004514"/>
    </source>
</evidence>
<dbReference type="EMBL" id="JAHRHJ020000005">
    <property type="protein sequence ID" value="KAH9313854.1"/>
    <property type="molecule type" value="Genomic_DNA"/>
</dbReference>
<evidence type="ECO:0000313" key="7">
    <source>
        <dbReference type="EMBL" id="KAH9313854.1"/>
    </source>
</evidence>
<comment type="caution">
    <text evidence="7">The sequence shown here is derived from an EMBL/GenBank/DDBJ whole genome shotgun (WGS) entry which is preliminary data.</text>
</comment>
<dbReference type="AlphaFoldDB" id="A0AA38G0F4"/>
<dbReference type="PANTHER" id="PTHR45989:SF1">
    <property type="entry name" value="TRANSLATION INITIATION FACTOR EIF-2B SUBUNIT GAMMA"/>
    <property type="match status" value="1"/>
</dbReference>
<evidence type="ECO:0000256" key="2">
    <source>
        <dbReference type="ARBA" id="ARBA00007878"/>
    </source>
</evidence>
<comment type="subunit">
    <text evidence="6">Component of the translation initiation factor 2B (eIF2B) complex which is a heterodecamer of two sets of five different subunits: alpha, beta, gamma, delta and epsilon. Subunits alpha, beta and delta comprise a regulatory subcomplex and subunits epsilon and gamma comprise a catalytic subcomplex. Within the complex, the hexameric regulatory complex resides at the center, with the two heterodimeric catalytic subcomplexes bound on opposite sides.</text>
</comment>
<evidence type="ECO:0000256" key="4">
    <source>
        <dbReference type="ARBA" id="ARBA00022540"/>
    </source>
</evidence>
<protein>
    <submittedName>
        <fullName evidence="7">Uncharacterized protein</fullName>
    </submittedName>
</protein>
<dbReference type="GO" id="GO:0002183">
    <property type="term" value="P:cytoplasmic translational initiation"/>
    <property type="evidence" value="ECO:0007669"/>
    <property type="project" value="TreeGrafter"/>
</dbReference>
<dbReference type="InterPro" id="IPR051960">
    <property type="entry name" value="eIF2B_gamma"/>
</dbReference>
<reference evidence="7 8" key="1">
    <citation type="journal article" date="2021" name="Nat. Plants">
        <title>The Taxus genome provides insights into paclitaxel biosynthesis.</title>
        <authorList>
            <person name="Xiong X."/>
            <person name="Gou J."/>
            <person name="Liao Q."/>
            <person name="Li Y."/>
            <person name="Zhou Q."/>
            <person name="Bi G."/>
            <person name="Li C."/>
            <person name="Du R."/>
            <person name="Wang X."/>
            <person name="Sun T."/>
            <person name="Guo L."/>
            <person name="Liang H."/>
            <person name="Lu P."/>
            <person name="Wu Y."/>
            <person name="Zhang Z."/>
            <person name="Ro D.K."/>
            <person name="Shang Y."/>
            <person name="Huang S."/>
            <person name="Yan J."/>
        </authorList>
    </citation>
    <scope>NUCLEOTIDE SEQUENCE [LARGE SCALE GENOMIC DNA]</scope>
    <source>
        <strain evidence="7">Ta-2019</strain>
    </source>
</reference>
<comment type="subcellular location">
    <subcellularLocation>
        <location evidence="1">Cytoplasm</location>
        <location evidence="1">Cytosol</location>
    </subcellularLocation>
</comment>
<gene>
    <name evidence="7" type="ORF">KI387_022481</name>
</gene>
<keyword evidence="5" id="KW-0648">Protein biosynthesis</keyword>
<feature type="non-terminal residue" evidence="7">
    <location>
        <position position="1"/>
    </location>
</feature>
<evidence type="ECO:0000256" key="5">
    <source>
        <dbReference type="ARBA" id="ARBA00022917"/>
    </source>
</evidence>
<dbReference type="GO" id="GO:0005829">
    <property type="term" value="C:cytosol"/>
    <property type="evidence" value="ECO:0007669"/>
    <property type="project" value="UniProtKB-SubCell"/>
</dbReference>
<accession>A0AA38G0F4</accession>
<dbReference type="Proteomes" id="UP000824469">
    <property type="component" value="Unassembled WGS sequence"/>
</dbReference>
<dbReference type="GO" id="GO:0005851">
    <property type="term" value="C:eukaryotic translation initiation factor 2B complex"/>
    <property type="evidence" value="ECO:0007669"/>
    <property type="project" value="TreeGrafter"/>
</dbReference>
<name>A0AA38G0F4_TAXCH</name>
<dbReference type="GO" id="GO:0003743">
    <property type="term" value="F:translation initiation factor activity"/>
    <property type="evidence" value="ECO:0007669"/>
    <property type="project" value="TreeGrafter"/>
</dbReference>
<evidence type="ECO:0000313" key="8">
    <source>
        <dbReference type="Proteomes" id="UP000824469"/>
    </source>
</evidence>